<evidence type="ECO:0000313" key="2">
    <source>
        <dbReference type="Proteomes" id="UP000003963"/>
    </source>
</evidence>
<dbReference type="Proteomes" id="UP000003963">
    <property type="component" value="Unassembled WGS sequence"/>
</dbReference>
<keyword evidence="2" id="KW-1185">Reference proteome</keyword>
<dbReference type="Gene3D" id="3.30.310.20">
    <property type="entry name" value="DNA-3-methyladenine glycosylase AlkA, N-terminal domain"/>
    <property type="match status" value="1"/>
</dbReference>
<dbReference type="EMBL" id="GG657754">
    <property type="protein sequence ID" value="EFL27967.1"/>
    <property type="molecule type" value="Genomic_DNA"/>
</dbReference>
<dbReference type="InterPro" id="IPR037046">
    <property type="entry name" value="AlkA_N_sf"/>
</dbReference>
<dbReference type="AlphaFoldDB" id="D9WNZ4"/>
<dbReference type="STRING" id="457427.SSOG_07681"/>
<reference evidence="1 2" key="1">
    <citation type="submission" date="2009-02" db="EMBL/GenBank/DDBJ databases">
        <title>Annotation of Streptomyces hygroscopicus strain ATCC 53653.</title>
        <authorList>
            <consortium name="The Broad Institute Genome Sequencing Platform"/>
            <consortium name="Broad Institute Microbial Sequencing Center"/>
            <person name="Fischbach M."/>
            <person name="Godfrey P."/>
            <person name="Ward D."/>
            <person name="Young S."/>
            <person name="Zeng Q."/>
            <person name="Koehrsen M."/>
            <person name="Alvarado L."/>
            <person name="Berlin A.M."/>
            <person name="Bochicchio J."/>
            <person name="Borenstein D."/>
            <person name="Chapman S.B."/>
            <person name="Chen Z."/>
            <person name="Engels R."/>
            <person name="Freedman E."/>
            <person name="Gellesch M."/>
            <person name="Goldberg J."/>
            <person name="Griggs A."/>
            <person name="Gujja S."/>
            <person name="Heilman E.R."/>
            <person name="Heiman D.I."/>
            <person name="Hepburn T.A."/>
            <person name="Howarth C."/>
            <person name="Jen D."/>
            <person name="Larson L."/>
            <person name="Lewis B."/>
            <person name="Mehta T."/>
            <person name="Park D."/>
            <person name="Pearson M."/>
            <person name="Richards J."/>
            <person name="Roberts A."/>
            <person name="Saif S."/>
            <person name="Shea T.D."/>
            <person name="Shenoy N."/>
            <person name="Sisk P."/>
            <person name="Stolte C."/>
            <person name="Sykes S.N."/>
            <person name="Thomson T."/>
            <person name="Walk T."/>
            <person name="White J."/>
            <person name="Yandava C."/>
            <person name="Straight P."/>
            <person name="Clardy J."/>
            <person name="Hung D."/>
            <person name="Kolter R."/>
            <person name="Mekalanos J."/>
            <person name="Walker S."/>
            <person name="Walsh C.T."/>
            <person name="Wieland-Brown L.C."/>
            <person name="Haas B."/>
            <person name="Nusbaum C."/>
            <person name="Birren B."/>
        </authorList>
    </citation>
    <scope>NUCLEOTIDE SEQUENCE [LARGE SCALE GENOMIC DNA]</scope>
    <source>
        <strain evidence="1 2">ATCC 53653</strain>
    </source>
</reference>
<proteinExistence type="predicted"/>
<dbReference type="HOGENOM" id="CLU_2132141_0_0_11"/>
<protein>
    <submittedName>
        <fullName evidence="1">Putative AraC family transcriptional regulator</fullName>
    </submittedName>
</protein>
<gene>
    <name evidence="1" type="ORF">SSOG_07681</name>
</gene>
<organism evidence="1 2">
    <name type="scientific">Streptomyces himastatinicus ATCC 53653</name>
    <dbReference type="NCBI Taxonomy" id="457427"/>
    <lineage>
        <taxon>Bacteria</taxon>
        <taxon>Bacillati</taxon>
        <taxon>Actinomycetota</taxon>
        <taxon>Actinomycetes</taxon>
        <taxon>Kitasatosporales</taxon>
        <taxon>Streptomycetaceae</taxon>
        <taxon>Streptomyces</taxon>
        <taxon>Streptomyces violaceusniger group</taxon>
    </lineage>
</organism>
<name>D9WNZ4_9ACTN</name>
<evidence type="ECO:0000313" key="1">
    <source>
        <dbReference type="EMBL" id="EFL27967.1"/>
    </source>
</evidence>
<sequence>MAGLAARLGYRARQVRRQLNAEVGAGAIAVARIPLETTDIQAAEIAFAAGLCAAVQRHRPADLRPPPAVRGGRGPYAASEVFDYLGNRAIDGIERLTGERGARIYRRTLRRGQ</sequence>
<accession>D9WNZ4</accession>